<proteinExistence type="inferred from homology"/>
<evidence type="ECO:0000256" key="10">
    <source>
        <dbReference type="ARBA" id="ARBA00029409"/>
    </source>
</evidence>
<comment type="pathway">
    <text evidence="1">Cofactor biosynthesis; tetrahydrofolate biosynthesis; 2-amino-4-hydroxy-6-hydroxymethyl-7,8-dihydropteridine diphosphate from 7,8-dihydroneopterin triphosphate: step 4/4.</text>
</comment>
<keyword evidence="9" id="KW-0289">Folate biosynthesis</keyword>
<protein>
    <recommendedName>
        <fullName evidence="4">2-amino-4-hydroxy-6-hydroxymethyldihydropteridine pyrophosphokinase</fullName>
        <ecNumber evidence="3">2.7.6.3</ecNumber>
    </recommendedName>
    <alternativeName>
        <fullName evidence="11">6-hydroxymethyl-7,8-dihydropterin pyrophosphokinase</fullName>
    </alternativeName>
    <alternativeName>
        <fullName evidence="12">7,8-dihydro-6-hydroxymethylpterin-pyrophosphokinase</fullName>
    </alternativeName>
</protein>
<dbReference type="GO" id="GO:0005524">
    <property type="term" value="F:ATP binding"/>
    <property type="evidence" value="ECO:0007669"/>
    <property type="project" value="UniProtKB-KW"/>
</dbReference>
<dbReference type="EMBL" id="WNXQ01000001">
    <property type="protein sequence ID" value="MWB76728.1"/>
    <property type="molecule type" value="Genomic_DNA"/>
</dbReference>
<dbReference type="PANTHER" id="PTHR43071:SF1">
    <property type="entry name" value="2-AMINO-4-HYDROXY-6-HYDROXYMETHYLDIHYDROPTERIDINE PYROPHOSPHOKINASE"/>
    <property type="match status" value="1"/>
</dbReference>
<name>A0A844W8F2_9RHOB</name>
<keyword evidence="15" id="KW-1185">Reference proteome</keyword>
<dbReference type="GO" id="GO:0016301">
    <property type="term" value="F:kinase activity"/>
    <property type="evidence" value="ECO:0007669"/>
    <property type="project" value="UniProtKB-KW"/>
</dbReference>
<dbReference type="EC" id="2.7.6.3" evidence="3"/>
<reference evidence="14 15" key="1">
    <citation type="submission" date="2019-11" db="EMBL/GenBank/DDBJ databases">
        <title>Pseudooceanicola pacifica sp. nov., isolated from deep-sea sediment of the Pacific Ocean.</title>
        <authorList>
            <person name="Lyu L."/>
        </authorList>
    </citation>
    <scope>NUCLEOTIDE SEQUENCE [LARGE SCALE GENOMIC DNA]</scope>
    <source>
        <strain evidence="14 15">216_PA32_1</strain>
    </source>
</reference>
<keyword evidence="5 14" id="KW-0808">Transferase</keyword>
<accession>A0A844W8F2</accession>
<keyword evidence="7 14" id="KW-0418">Kinase</keyword>
<dbReference type="Gene3D" id="3.30.70.560">
    <property type="entry name" value="7,8-Dihydro-6-hydroxymethylpterin-pyrophosphokinase HPPK"/>
    <property type="match status" value="1"/>
</dbReference>
<comment type="function">
    <text evidence="10">Catalyzes the transfer of pyrophosphate from adenosine triphosphate (ATP) to 6-hydroxymethyl-7,8-dihydropterin, an enzymatic step in folate biosynthesis pathway.</text>
</comment>
<dbReference type="NCBIfam" id="TIGR01498">
    <property type="entry name" value="folK"/>
    <property type="match status" value="1"/>
</dbReference>
<evidence type="ECO:0000256" key="2">
    <source>
        <dbReference type="ARBA" id="ARBA00005810"/>
    </source>
</evidence>
<evidence type="ECO:0000256" key="3">
    <source>
        <dbReference type="ARBA" id="ARBA00013253"/>
    </source>
</evidence>
<dbReference type="Proteomes" id="UP000443843">
    <property type="component" value="Unassembled WGS sequence"/>
</dbReference>
<evidence type="ECO:0000256" key="9">
    <source>
        <dbReference type="ARBA" id="ARBA00022909"/>
    </source>
</evidence>
<comment type="similarity">
    <text evidence="2">Belongs to the HPPK family.</text>
</comment>
<dbReference type="GO" id="GO:0046656">
    <property type="term" value="P:folic acid biosynthetic process"/>
    <property type="evidence" value="ECO:0007669"/>
    <property type="project" value="UniProtKB-KW"/>
</dbReference>
<comment type="caution">
    <text evidence="14">The sequence shown here is derived from an EMBL/GenBank/DDBJ whole genome shotgun (WGS) entry which is preliminary data.</text>
</comment>
<evidence type="ECO:0000256" key="4">
    <source>
        <dbReference type="ARBA" id="ARBA00016218"/>
    </source>
</evidence>
<evidence type="ECO:0000259" key="13">
    <source>
        <dbReference type="Pfam" id="PF01288"/>
    </source>
</evidence>
<evidence type="ECO:0000256" key="12">
    <source>
        <dbReference type="ARBA" id="ARBA00033413"/>
    </source>
</evidence>
<evidence type="ECO:0000256" key="11">
    <source>
        <dbReference type="ARBA" id="ARBA00029766"/>
    </source>
</evidence>
<dbReference type="GO" id="GO:0003848">
    <property type="term" value="F:2-amino-4-hydroxy-6-hydroxymethyldihydropteridine diphosphokinase activity"/>
    <property type="evidence" value="ECO:0007669"/>
    <property type="project" value="UniProtKB-EC"/>
</dbReference>
<evidence type="ECO:0000256" key="6">
    <source>
        <dbReference type="ARBA" id="ARBA00022741"/>
    </source>
</evidence>
<dbReference type="RefSeq" id="WP_160380862.1">
    <property type="nucleotide sequence ID" value="NZ_WNXQ01000001.1"/>
</dbReference>
<dbReference type="Pfam" id="PF01288">
    <property type="entry name" value="HPPK"/>
    <property type="match status" value="1"/>
</dbReference>
<sequence>MRYLVAIGGNMPLDGMQPPDVVYEAALRLDSLGMSIAARSTVYRTPAFPPGSGPDFANAAVVAHSDSAPQAVLSILHQVEAEFSRERKKRWSGRTLDMDLLGADGQVLPDEATWRQWYTLPLDRQMQEAPGELILPHPRLQDRAFVLVPLCEVAPDWMHPVLGRSVSQMCADLPESDRLAVRIWGDPPCQ</sequence>
<evidence type="ECO:0000256" key="8">
    <source>
        <dbReference type="ARBA" id="ARBA00022840"/>
    </source>
</evidence>
<feature type="domain" description="7,8-dihydro-6-hydroxymethylpterin-pyrophosphokinase" evidence="13">
    <location>
        <begin position="5"/>
        <end position="155"/>
    </location>
</feature>
<evidence type="ECO:0000256" key="1">
    <source>
        <dbReference type="ARBA" id="ARBA00005051"/>
    </source>
</evidence>
<dbReference type="CDD" id="cd00483">
    <property type="entry name" value="HPPK"/>
    <property type="match status" value="1"/>
</dbReference>
<evidence type="ECO:0000313" key="15">
    <source>
        <dbReference type="Proteomes" id="UP000443843"/>
    </source>
</evidence>
<evidence type="ECO:0000313" key="14">
    <source>
        <dbReference type="EMBL" id="MWB76728.1"/>
    </source>
</evidence>
<dbReference type="InterPro" id="IPR000550">
    <property type="entry name" value="Hppk"/>
</dbReference>
<evidence type="ECO:0000256" key="7">
    <source>
        <dbReference type="ARBA" id="ARBA00022777"/>
    </source>
</evidence>
<keyword evidence="6" id="KW-0547">Nucleotide-binding</keyword>
<dbReference type="InterPro" id="IPR035907">
    <property type="entry name" value="Hppk_sf"/>
</dbReference>
<keyword evidence="8" id="KW-0067">ATP-binding</keyword>
<evidence type="ECO:0000256" key="5">
    <source>
        <dbReference type="ARBA" id="ARBA00022679"/>
    </source>
</evidence>
<dbReference type="SUPFAM" id="SSF55083">
    <property type="entry name" value="6-hydroxymethyl-7,8-dihydropterin pyrophosphokinase, HPPK"/>
    <property type="match status" value="1"/>
</dbReference>
<dbReference type="PANTHER" id="PTHR43071">
    <property type="entry name" value="2-AMINO-4-HYDROXY-6-HYDROXYMETHYLDIHYDROPTERIDINE PYROPHOSPHOKINASE"/>
    <property type="match status" value="1"/>
</dbReference>
<dbReference type="AlphaFoldDB" id="A0A844W8F2"/>
<organism evidence="14 15">
    <name type="scientific">Pseudooceanicola pacificus</name>
    <dbReference type="NCBI Taxonomy" id="2676438"/>
    <lineage>
        <taxon>Bacteria</taxon>
        <taxon>Pseudomonadati</taxon>
        <taxon>Pseudomonadota</taxon>
        <taxon>Alphaproteobacteria</taxon>
        <taxon>Rhodobacterales</taxon>
        <taxon>Paracoccaceae</taxon>
        <taxon>Pseudooceanicola</taxon>
    </lineage>
</organism>
<dbReference type="GO" id="GO:0046654">
    <property type="term" value="P:tetrahydrofolate biosynthetic process"/>
    <property type="evidence" value="ECO:0007669"/>
    <property type="project" value="UniProtKB-UniPathway"/>
</dbReference>
<gene>
    <name evidence="14" type="primary">folK</name>
    <name evidence="14" type="ORF">GLS40_01680</name>
</gene>
<dbReference type="UniPathway" id="UPA00077">
    <property type="reaction ID" value="UER00155"/>
</dbReference>